<evidence type="ECO:0008006" key="4">
    <source>
        <dbReference type="Google" id="ProtNLM"/>
    </source>
</evidence>
<feature type="transmembrane region" description="Helical" evidence="1">
    <location>
        <begin position="112"/>
        <end position="136"/>
    </location>
</feature>
<keyword evidence="3" id="KW-1185">Reference proteome</keyword>
<dbReference type="EMBL" id="SOCA01000003">
    <property type="protein sequence ID" value="TDU71412.1"/>
    <property type="molecule type" value="Genomic_DNA"/>
</dbReference>
<feature type="transmembrane region" description="Helical" evidence="1">
    <location>
        <begin position="342"/>
        <end position="360"/>
    </location>
</feature>
<keyword evidence="1" id="KW-0472">Membrane</keyword>
<feature type="transmembrane region" description="Helical" evidence="1">
    <location>
        <begin position="24"/>
        <end position="42"/>
    </location>
</feature>
<dbReference type="AlphaFoldDB" id="A0A4R7RZN3"/>
<dbReference type="RefSeq" id="WP_133795568.1">
    <property type="nucleotide sequence ID" value="NZ_SOCA01000003.1"/>
</dbReference>
<evidence type="ECO:0000256" key="1">
    <source>
        <dbReference type="SAM" id="Phobius"/>
    </source>
</evidence>
<feature type="transmembrane region" description="Helical" evidence="1">
    <location>
        <begin position="289"/>
        <end position="308"/>
    </location>
</feature>
<sequence length="400" mass="45307">MENLSVFLNQLQAKFHRRLEHASLSHYWSLYVVLIAVAVSYLSELPQYTAIQEFISTPYGQAKIWWLENPLQAVPVDHFFPLAERHLGYNAGCASHCDKLTFRIALPVLHKIAPFGIWTLVITSHIAAVAIFWMTYKLLFRSSADSVSASLATWALAGTYAGELGFKDFYYGDALAVALLLGAMMTRRRWLIMLLIVVAGFTDERAVIAAPLIALFHYWQSKNPTFGADQQHLKLSDLWIAWPTICGILIYLLMRVFLTKSFGVSSGSSMLATIDILRAHLYSNYPVRILKVFEFLWTAPVLFVLFAVNKQGLFSVNSLIFPMSFSFAAMPALLVWDVDRSLYYLLPGILISLFFWQFSLASLRSFLQLCLIGTLVWVFPGGTILRSIDFYVSSFITFNK</sequence>
<dbReference type="Proteomes" id="UP000295662">
    <property type="component" value="Unassembled WGS sequence"/>
</dbReference>
<feature type="transmembrane region" description="Helical" evidence="1">
    <location>
        <begin position="239"/>
        <end position="258"/>
    </location>
</feature>
<organism evidence="2 3">
    <name type="scientific">Prosthecobacter fusiformis</name>
    <dbReference type="NCBI Taxonomy" id="48464"/>
    <lineage>
        <taxon>Bacteria</taxon>
        <taxon>Pseudomonadati</taxon>
        <taxon>Verrucomicrobiota</taxon>
        <taxon>Verrucomicrobiia</taxon>
        <taxon>Verrucomicrobiales</taxon>
        <taxon>Verrucomicrobiaceae</taxon>
        <taxon>Prosthecobacter</taxon>
    </lineage>
</organism>
<proteinExistence type="predicted"/>
<evidence type="ECO:0000313" key="2">
    <source>
        <dbReference type="EMBL" id="TDU71412.1"/>
    </source>
</evidence>
<feature type="transmembrane region" description="Helical" evidence="1">
    <location>
        <begin position="366"/>
        <end position="385"/>
    </location>
</feature>
<keyword evidence="1" id="KW-0812">Transmembrane</keyword>
<keyword evidence="1" id="KW-1133">Transmembrane helix</keyword>
<reference evidence="2 3" key="1">
    <citation type="submission" date="2019-03" db="EMBL/GenBank/DDBJ databases">
        <title>Genomic Encyclopedia of Archaeal and Bacterial Type Strains, Phase II (KMG-II): from individual species to whole genera.</title>
        <authorList>
            <person name="Goeker M."/>
        </authorList>
    </citation>
    <scope>NUCLEOTIDE SEQUENCE [LARGE SCALE GENOMIC DNA]</scope>
    <source>
        <strain evidence="2 3">ATCC 25309</strain>
    </source>
</reference>
<feature type="transmembrane region" description="Helical" evidence="1">
    <location>
        <begin position="314"/>
        <end position="335"/>
    </location>
</feature>
<protein>
    <recommendedName>
        <fullName evidence="4">Dolichyl-phosphate-mannose-protein mannosyltransferase</fullName>
    </recommendedName>
</protein>
<accession>A0A4R7RZN3</accession>
<gene>
    <name evidence="2" type="ORF">EI77_02536</name>
</gene>
<name>A0A4R7RZN3_9BACT</name>
<comment type="caution">
    <text evidence="2">The sequence shown here is derived from an EMBL/GenBank/DDBJ whole genome shotgun (WGS) entry which is preliminary data.</text>
</comment>
<dbReference type="OrthoDB" id="919444at2"/>
<evidence type="ECO:0000313" key="3">
    <source>
        <dbReference type="Proteomes" id="UP000295662"/>
    </source>
</evidence>
<feature type="transmembrane region" description="Helical" evidence="1">
    <location>
        <begin position="192"/>
        <end position="219"/>
    </location>
</feature>